<dbReference type="PANTHER" id="PTHR30383">
    <property type="entry name" value="THIOESTERASE 1/PROTEASE 1/LYSOPHOSPHOLIPASE L1"/>
    <property type="match status" value="1"/>
</dbReference>
<proteinExistence type="predicted"/>
<protein>
    <recommendedName>
        <fullName evidence="1">SGNH hydrolase-type esterase domain-containing protein</fullName>
    </recommendedName>
</protein>
<gene>
    <name evidence="2" type="ORF">PAESOLCIP111_01255</name>
</gene>
<dbReference type="EMBL" id="CAJVAS010000004">
    <property type="protein sequence ID" value="CAG7610552.1"/>
    <property type="molecule type" value="Genomic_DNA"/>
</dbReference>
<keyword evidence="3" id="KW-1185">Reference proteome</keyword>
<evidence type="ECO:0000259" key="1">
    <source>
        <dbReference type="Pfam" id="PF14606"/>
    </source>
</evidence>
<sequence>MPALLYNQLQFHNVTELDEQSGTPGVRQHRFPKEVRNSLSDRARFISEDACGCEVRFVTEAKWIRITLCIPESDGDIFVYKGGLFHSKHRLQAGAQQSILLEEPLKLRQADRTQLMQSGFAPEVWRICFGKYICSWSEVNTYGYPVRPPYAHEVPSVKWLAYGSSITHGLHNQPMTYVQQAARQLGVDVYNCGLGGSCRSEKEIADYFASRDDWHMISLELGINMVGSFTPEQFHERTQYLLQRLIDAHPDKPIFLITMYPYSATLSRSEMSTVAAQYNEVLRDHARCFQHPALYLIEGSQVLDDCSGLTTDLLHPGEYGHTAMAYNLAALMNQELQVNKGGHAHE</sequence>
<accession>A0A916NGV7</accession>
<dbReference type="AlphaFoldDB" id="A0A916NGV7"/>
<dbReference type="InterPro" id="IPR051532">
    <property type="entry name" value="Ester_Hydrolysis_Enzymes"/>
</dbReference>
<name>A0A916NGV7_9BACL</name>
<dbReference type="Proteomes" id="UP000693672">
    <property type="component" value="Unassembled WGS sequence"/>
</dbReference>
<comment type="caution">
    <text evidence="2">The sequence shown here is derived from an EMBL/GenBank/DDBJ whole genome shotgun (WGS) entry which is preliminary data.</text>
</comment>
<organism evidence="2 3">
    <name type="scientific">Paenibacillus solanacearum</name>
    <dbReference type="NCBI Taxonomy" id="2048548"/>
    <lineage>
        <taxon>Bacteria</taxon>
        <taxon>Bacillati</taxon>
        <taxon>Bacillota</taxon>
        <taxon>Bacilli</taxon>
        <taxon>Bacillales</taxon>
        <taxon>Paenibacillaceae</taxon>
        <taxon>Paenibacillus</taxon>
    </lineage>
</organism>
<evidence type="ECO:0000313" key="3">
    <source>
        <dbReference type="Proteomes" id="UP000693672"/>
    </source>
</evidence>
<dbReference type="InterPro" id="IPR013830">
    <property type="entry name" value="SGNH_hydro"/>
</dbReference>
<dbReference type="PANTHER" id="PTHR30383:SF29">
    <property type="entry name" value="SGNH HYDROLASE-TYPE ESTERASE DOMAIN-CONTAINING PROTEIN"/>
    <property type="match status" value="1"/>
</dbReference>
<feature type="domain" description="SGNH hydrolase-type esterase" evidence="1">
    <location>
        <begin position="161"/>
        <end position="327"/>
    </location>
</feature>
<reference evidence="2" key="1">
    <citation type="submission" date="2021-06" db="EMBL/GenBank/DDBJ databases">
        <authorList>
            <person name="Criscuolo A."/>
        </authorList>
    </citation>
    <scope>NUCLEOTIDE SEQUENCE</scope>
    <source>
        <strain evidence="2">CIP111600</strain>
    </source>
</reference>
<dbReference type="Pfam" id="PF14606">
    <property type="entry name" value="Lipase_GDSL_3"/>
    <property type="match status" value="1"/>
</dbReference>
<evidence type="ECO:0000313" key="2">
    <source>
        <dbReference type="EMBL" id="CAG7610552.1"/>
    </source>
</evidence>